<dbReference type="EMBL" id="JBHSGT010000063">
    <property type="protein sequence ID" value="MFC4711040.1"/>
    <property type="molecule type" value="Genomic_DNA"/>
</dbReference>
<proteinExistence type="inferred from homology"/>
<accession>A0ABV9M662</accession>
<evidence type="ECO:0000256" key="1">
    <source>
        <dbReference type="HAMAP-Rule" id="MF_01526"/>
    </source>
</evidence>
<comment type="similarity">
    <text evidence="1">Belongs to the UPF0342 family.</text>
</comment>
<organism evidence="2 3">
    <name type="scientific">Enterococcus eurekensis</name>
    <dbReference type="NCBI Taxonomy" id="1159753"/>
    <lineage>
        <taxon>Bacteria</taxon>
        <taxon>Bacillati</taxon>
        <taxon>Bacillota</taxon>
        <taxon>Bacilli</taxon>
        <taxon>Lactobacillales</taxon>
        <taxon>Enterococcaceae</taxon>
        <taxon>Enterococcus</taxon>
    </lineage>
</organism>
<comment type="caution">
    <text evidence="2">The sequence shown here is derived from an EMBL/GenBank/DDBJ whole genome shotgun (WGS) entry which is preliminary data.</text>
</comment>
<sequence length="115" mass="13362">MSANLYDTANQLEREIREDAAFQALSDSFNRLKQNEEAFGFFKEFQMFQQEMQQKMMSGEELSDDDAAKAQSLAEKVQNESLINDLMQHEQAFSVVVNDLNRIIMNPLRELYNAE</sequence>
<dbReference type="Pfam" id="PF06133">
    <property type="entry name" value="Com_YlbF"/>
    <property type="match status" value="1"/>
</dbReference>
<evidence type="ECO:0000313" key="2">
    <source>
        <dbReference type="EMBL" id="MFC4711040.1"/>
    </source>
</evidence>
<dbReference type="HAMAP" id="MF_01526">
    <property type="entry name" value="UPF0342"/>
    <property type="match status" value="1"/>
</dbReference>
<name>A0ABV9M662_9ENTE</name>
<dbReference type="SUPFAM" id="SSF158622">
    <property type="entry name" value="YheA/YmcA-like"/>
    <property type="match status" value="1"/>
</dbReference>
<dbReference type="InterPro" id="IPR010368">
    <property type="entry name" value="Com_YlbF"/>
</dbReference>
<dbReference type="InterPro" id="IPR023378">
    <property type="entry name" value="YheA/YmcA-like_dom_sf"/>
</dbReference>
<dbReference type="Proteomes" id="UP001596026">
    <property type="component" value="Unassembled WGS sequence"/>
</dbReference>
<dbReference type="Gene3D" id="1.20.1500.10">
    <property type="entry name" value="YheA/YmcA-like"/>
    <property type="match status" value="1"/>
</dbReference>
<dbReference type="RefSeq" id="WP_379967168.1">
    <property type="nucleotide sequence ID" value="NZ_JBHSGT010000063.1"/>
</dbReference>
<reference evidence="3" key="1">
    <citation type="journal article" date="2019" name="Int. J. Syst. Evol. Microbiol.">
        <title>The Global Catalogue of Microorganisms (GCM) 10K type strain sequencing project: providing services to taxonomists for standard genome sequencing and annotation.</title>
        <authorList>
            <consortium name="The Broad Institute Genomics Platform"/>
            <consortium name="The Broad Institute Genome Sequencing Center for Infectious Disease"/>
            <person name="Wu L."/>
            <person name="Ma J."/>
        </authorList>
    </citation>
    <scope>NUCLEOTIDE SEQUENCE [LARGE SCALE GENOMIC DNA]</scope>
    <source>
        <strain evidence="3">CGMCC 1.19061</strain>
    </source>
</reference>
<evidence type="ECO:0000313" key="3">
    <source>
        <dbReference type="Proteomes" id="UP001596026"/>
    </source>
</evidence>
<gene>
    <name evidence="2" type="ORF">ACFO3L_10545</name>
</gene>
<protein>
    <recommendedName>
        <fullName evidence="1">UPF0342 protein ACFO3L_10545</fullName>
    </recommendedName>
</protein>
<keyword evidence="3" id="KW-1185">Reference proteome</keyword>